<dbReference type="AlphaFoldDB" id="A0A2S0PDF4"/>
<keyword evidence="9" id="KW-0472">Membrane</keyword>
<feature type="signal peptide" evidence="11">
    <location>
        <begin position="1"/>
        <end position="18"/>
    </location>
</feature>
<dbReference type="KEGG" id="maer:DAI18_16225"/>
<organism evidence="12 13">
    <name type="scientific">Microvirgula aerodenitrificans</name>
    <dbReference type="NCBI Taxonomy" id="57480"/>
    <lineage>
        <taxon>Bacteria</taxon>
        <taxon>Pseudomonadati</taxon>
        <taxon>Pseudomonadota</taxon>
        <taxon>Betaproteobacteria</taxon>
        <taxon>Neisseriales</taxon>
        <taxon>Aquaspirillaceae</taxon>
        <taxon>Microvirgula</taxon>
    </lineage>
</organism>
<evidence type="ECO:0000256" key="3">
    <source>
        <dbReference type="ARBA" id="ARBA00022448"/>
    </source>
</evidence>
<keyword evidence="3" id="KW-0813">Transport</keyword>
<dbReference type="InterPro" id="IPR023614">
    <property type="entry name" value="Porin_dom_sf"/>
</dbReference>
<name>A0A2S0PDF4_9NEIS</name>
<evidence type="ECO:0000256" key="11">
    <source>
        <dbReference type="SAM" id="SignalP"/>
    </source>
</evidence>
<keyword evidence="4" id="KW-1134">Transmembrane beta strand</keyword>
<dbReference type="GO" id="GO:0009279">
    <property type="term" value="C:cell outer membrane"/>
    <property type="evidence" value="ECO:0007669"/>
    <property type="project" value="UniProtKB-SubCell"/>
</dbReference>
<evidence type="ECO:0000256" key="8">
    <source>
        <dbReference type="ARBA" id="ARBA00023114"/>
    </source>
</evidence>
<evidence type="ECO:0000256" key="9">
    <source>
        <dbReference type="ARBA" id="ARBA00023136"/>
    </source>
</evidence>
<dbReference type="InterPro" id="IPR050298">
    <property type="entry name" value="Gram-neg_bact_OMP"/>
</dbReference>
<evidence type="ECO:0000256" key="6">
    <source>
        <dbReference type="ARBA" id="ARBA00022729"/>
    </source>
</evidence>
<protein>
    <submittedName>
        <fullName evidence="12">Porin</fullName>
    </submittedName>
</protein>
<dbReference type="STRING" id="1122240.GCA_000620105_02695"/>
<comment type="subcellular location">
    <subcellularLocation>
        <location evidence="1">Cell outer membrane</location>
        <topology evidence="1">Multi-pass membrane protein</topology>
    </subcellularLocation>
</comment>
<evidence type="ECO:0000256" key="10">
    <source>
        <dbReference type="ARBA" id="ARBA00023237"/>
    </source>
</evidence>
<dbReference type="PANTHER" id="PTHR34501">
    <property type="entry name" value="PROTEIN YDDL-RELATED"/>
    <property type="match status" value="1"/>
</dbReference>
<keyword evidence="8" id="KW-0626">Porin</keyword>
<dbReference type="InterPro" id="IPR002299">
    <property type="entry name" value="Porin_Neis"/>
</dbReference>
<evidence type="ECO:0000256" key="1">
    <source>
        <dbReference type="ARBA" id="ARBA00004571"/>
    </source>
</evidence>
<gene>
    <name evidence="12" type="ORF">DAI18_16225</name>
</gene>
<keyword evidence="10" id="KW-0998">Cell outer membrane</keyword>
<dbReference type="Gene3D" id="2.40.160.10">
    <property type="entry name" value="Porin"/>
    <property type="match status" value="1"/>
</dbReference>
<dbReference type="InterPro" id="IPR001702">
    <property type="entry name" value="Porin_Gram-ve"/>
</dbReference>
<dbReference type="PRINTS" id="PR00184">
    <property type="entry name" value="NEISSPPORIN"/>
</dbReference>
<dbReference type="EMBL" id="CP028519">
    <property type="protein sequence ID" value="AVY95418.1"/>
    <property type="molecule type" value="Genomic_DNA"/>
</dbReference>
<dbReference type="PRINTS" id="PR00182">
    <property type="entry name" value="ECOLNEIPORIN"/>
</dbReference>
<keyword evidence="13" id="KW-1185">Reference proteome</keyword>
<evidence type="ECO:0000313" key="13">
    <source>
        <dbReference type="Proteomes" id="UP000244173"/>
    </source>
</evidence>
<dbReference type="CDD" id="cd00342">
    <property type="entry name" value="gram_neg_porins"/>
    <property type="match status" value="1"/>
</dbReference>
<feature type="chain" id="PRO_5015527839" evidence="11">
    <location>
        <begin position="19"/>
        <end position="386"/>
    </location>
</feature>
<dbReference type="RefSeq" id="WP_028499684.1">
    <property type="nucleotide sequence ID" value="NZ_CP028519.1"/>
</dbReference>
<evidence type="ECO:0000256" key="2">
    <source>
        <dbReference type="ARBA" id="ARBA00011233"/>
    </source>
</evidence>
<keyword evidence="7" id="KW-0406">Ion transport</keyword>
<sequence>MKKCTLLALTLLPAAAMADATLYGKLAVGVEYGKAADYSFQTDPKATSDELFYEQYKAGMLVGDNGSFIGFKGNESLGNGLKAIWQVEQKLRLDGSADGDGAKWATRNSFVGLSGGFGTLRLGNLGTYLKDDMQKVDPWAYGDGVNGLSILSTNWLDDYVRNAIRYDSPELAGFKLTALYGVDEVRHYAAAGTRRTNQSTSSLGLGFEHKGFFIDAGYVKFGSANLEPSLESVGMAGSGKKSSHYWRLETGYDNGKLALALAYGQNKIYNPSQNLMKKFRDPQERDGVFDPENSLSTTEAAITVAYTFGAFTPRISYARIWGIRDEMPNEETKEASIDEKIAQYVVGLDYALTKRTLAHVSYGLVTSAMEKASTEQTLGFGLTHSF</sequence>
<comment type="subunit">
    <text evidence="2">Homotrimer.</text>
</comment>
<dbReference type="Pfam" id="PF00267">
    <property type="entry name" value="Porin_1"/>
    <property type="match status" value="1"/>
</dbReference>
<dbReference type="InterPro" id="IPR033900">
    <property type="entry name" value="Gram_neg_porin_domain"/>
</dbReference>
<dbReference type="PANTHER" id="PTHR34501:SF9">
    <property type="entry name" value="MAJOR OUTER MEMBRANE PROTEIN P.IA"/>
    <property type="match status" value="1"/>
</dbReference>
<evidence type="ECO:0000256" key="5">
    <source>
        <dbReference type="ARBA" id="ARBA00022692"/>
    </source>
</evidence>
<dbReference type="OrthoDB" id="5289162at2"/>
<evidence type="ECO:0000313" key="12">
    <source>
        <dbReference type="EMBL" id="AVY95418.1"/>
    </source>
</evidence>
<dbReference type="GO" id="GO:0034220">
    <property type="term" value="P:monoatomic ion transmembrane transport"/>
    <property type="evidence" value="ECO:0007669"/>
    <property type="project" value="InterPro"/>
</dbReference>
<keyword evidence="5" id="KW-0812">Transmembrane</keyword>
<accession>A0A2S0PDF4</accession>
<dbReference type="Proteomes" id="UP000244173">
    <property type="component" value="Chromosome"/>
</dbReference>
<reference evidence="12 13" key="1">
    <citation type="submission" date="2018-04" db="EMBL/GenBank/DDBJ databases">
        <title>Denitrifier Microvirgula.</title>
        <authorList>
            <person name="Anderson E."/>
            <person name="Jang J."/>
            <person name="Ishii S."/>
        </authorList>
    </citation>
    <scope>NUCLEOTIDE SEQUENCE [LARGE SCALE GENOMIC DNA]</scope>
    <source>
        <strain evidence="12 13">BE2.4</strain>
    </source>
</reference>
<dbReference type="GO" id="GO:0015288">
    <property type="term" value="F:porin activity"/>
    <property type="evidence" value="ECO:0007669"/>
    <property type="project" value="UniProtKB-KW"/>
</dbReference>
<evidence type="ECO:0000256" key="4">
    <source>
        <dbReference type="ARBA" id="ARBA00022452"/>
    </source>
</evidence>
<dbReference type="GO" id="GO:0046930">
    <property type="term" value="C:pore complex"/>
    <property type="evidence" value="ECO:0007669"/>
    <property type="project" value="UniProtKB-KW"/>
</dbReference>
<evidence type="ECO:0000256" key="7">
    <source>
        <dbReference type="ARBA" id="ARBA00023065"/>
    </source>
</evidence>
<keyword evidence="6 11" id="KW-0732">Signal</keyword>
<dbReference type="SUPFAM" id="SSF56935">
    <property type="entry name" value="Porins"/>
    <property type="match status" value="1"/>
</dbReference>
<proteinExistence type="predicted"/>